<feature type="transmembrane region" description="Helical" evidence="8">
    <location>
        <begin position="333"/>
        <end position="357"/>
    </location>
</feature>
<feature type="transmembrane region" description="Helical" evidence="8">
    <location>
        <begin position="12"/>
        <end position="32"/>
    </location>
</feature>
<comment type="similarity">
    <text evidence="2">Belongs to the amino acid-polyamine-organocation (APC) superfamily. Spore germination protein (SGP) (TC 2.A.3.9) family.</text>
</comment>
<evidence type="ECO:0000256" key="3">
    <source>
        <dbReference type="ARBA" id="ARBA00022448"/>
    </source>
</evidence>
<evidence type="ECO:0000313" key="10">
    <source>
        <dbReference type="Proteomes" id="UP000001661"/>
    </source>
</evidence>
<dbReference type="AlphaFoldDB" id="D9QRA9"/>
<feature type="transmembrane region" description="Helical" evidence="8">
    <location>
        <begin position="145"/>
        <end position="162"/>
    </location>
</feature>
<evidence type="ECO:0000256" key="1">
    <source>
        <dbReference type="ARBA" id="ARBA00004141"/>
    </source>
</evidence>
<evidence type="ECO:0000256" key="2">
    <source>
        <dbReference type="ARBA" id="ARBA00007998"/>
    </source>
</evidence>
<dbReference type="STRING" id="574087.Acear_1544"/>
<dbReference type="KEGG" id="aar:Acear_1544"/>
<dbReference type="InterPro" id="IPR004761">
    <property type="entry name" value="Spore_GerAB"/>
</dbReference>
<dbReference type="GO" id="GO:0016020">
    <property type="term" value="C:membrane"/>
    <property type="evidence" value="ECO:0007669"/>
    <property type="project" value="UniProtKB-SubCell"/>
</dbReference>
<dbReference type="Pfam" id="PF03845">
    <property type="entry name" value="Spore_permease"/>
    <property type="match status" value="1"/>
</dbReference>
<evidence type="ECO:0000256" key="5">
    <source>
        <dbReference type="ARBA" id="ARBA00022692"/>
    </source>
</evidence>
<feature type="transmembrane region" description="Helical" evidence="8">
    <location>
        <begin position="117"/>
        <end position="136"/>
    </location>
</feature>
<feature type="transmembrane region" description="Helical" evidence="8">
    <location>
        <begin position="79"/>
        <end position="97"/>
    </location>
</feature>
<dbReference type="RefSeq" id="WP_013278495.1">
    <property type="nucleotide sequence ID" value="NC_014378.1"/>
</dbReference>
<feature type="transmembrane region" description="Helical" evidence="8">
    <location>
        <begin position="214"/>
        <end position="237"/>
    </location>
</feature>
<keyword evidence="10" id="KW-1185">Reference proteome</keyword>
<evidence type="ECO:0000256" key="8">
    <source>
        <dbReference type="SAM" id="Phobius"/>
    </source>
</evidence>
<dbReference type="eggNOG" id="COG3949">
    <property type="taxonomic scope" value="Bacteria"/>
</dbReference>
<sequence>MKTRISTYQTALLLVVTILATSIVFLPELIITRAKQDAWIAIILLIGFMGVISLIYTLLTRRMGSTDLINFNRRVLGRVLTIPLGLGLIAYFLISSGVILRETSEIMVAVYMPETPLWFFILTGLLTAAAFVYYGLEVMARSFEILFYLYLVAYLFAFLIVIKDLSLSFLRPMLAEGIKPILQGAYPGLLFFGELFLILLFAPQMSKQNQAHKSLLGAIGIIGTLFLIAVISSLALFGAELASNLTFPVLSVHRYAEALGFLERLDPLFIFYWIGSGIIKTAIFFYGGIYIGQKLLGLSTYYALIPFALPPVFYTAFYYFQNVAEIAEFLTTAIPYYLFIQVFYPLLLLIISLIRGIKAEEGRDR</sequence>
<protein>
    <submittedName>
        <fullName evidence="9">Spore germination protein</fullName>
    </submittedName>
</protein>
<comment type="subcellular location">
    <subcellularLocation>
        <location evidence="1">Membrane</location>
        <topology evidence="1">Multi-pass membrane protein</topology>
    </subcellularLocation>
</comment>
<name>D9QRA9_ACEAZ</name>
<evidence type="ECO:0000256" key="4">
    <source>
        <dbReference type="ARBA" id="ARBA00022544"/>
    </source>
</evidence>
<dbReference type="HOGENOM" id="CLU_047547_1_1_9"/>
<proteinExistence type="inferred from homology"/>
<dbReference type="OrthoDB" id="1675410at2"/>
<feature type="transmembrane region" description="Helical" evidence="8">
    <location>
        <begin position="301"/>
        <end position="321"/>
    </location>
</feature>
<keyword evidence="6 8" id="KW-1133">Transmembrane helix</keyword>
<keyword evidence="7 8" id="KW-0472">Membrane</keyword>
<evidence type="ECO:0000256" key="6">
    <source>
        <dbReference type="ARBA" id="ARBA00022989"/>
    </source>
</evidence>
<dbReference type="PANTHER" id="PTHR34975">
    <property type="entry name" value="SPORE GERMINATION PROTEIN A2"/>
    <property type="match status" value="1"/>
</dbReference>
<feature type="transmembrane region" description="Helical" evidence="8">
    <location>
        <begin position="269"/>
        <end position="289"/>
    </location>
</feature>
<reference evidence="9 10" key="1">
    <citation type="journal article" date="2010" name="Stand. Genomic Sci.">
        <title>Complete genome sequence of Acetohalobium arabaticum type strain (Z-7288).</title>
        <authorList>
            <person name="Sikorski J."/>
            <person name="Lapidus A."/>
            <person name="Chertkov O."/>
            <person name="Lucas S."/>
            <person name="Copeland A."/>
            <person name="Glavina Del Rio T."/>
            <person name="Nolan M."/>
            <person name="Tice H."/>
            <person name="Cheng J.F."/>
            <person name="Han C."/>
            <person name="Brambilla E."/>
            <person name="Pitluck S."/>
            <person name="Liolios K."/>
            <person name="Ivanova N."/>
            <person name="Mavromatis K."/>
            <person name="Mikhailova N."/>
            <person name="Pati A."/>
            <person name="Bruce D."/>
            <person name="Detter C."/>
            <person name="Tapia R."/>
            <person name="Goodwin L."/>
            <person name="Chen A."/>
            <person name="Palaniappan K."/>
            <person name="Land M."/>
            <person name="Hauser L."/>
            <person name="Chang Y.J."/>
            <person name="Jeffries C.D."/>
            <person name="Rohde M."/>
            <person name="Goker M."/>
            <person name="Spring S."/>
            <person name="Woyke T."/>
            <person name="Bristow J."/>
            <person name="Eisen J.A."/>
            <person name="Markowitz V."/>
            <person name="Hugenholtz P."/>
            <person name="Kyrpides N.C."/>
            <person name="Klenk H.P."/>
        </authorList>
    </citation>
    <scope>NUCLEOTIDE SEQUENCE [LARGE SCALE GENOMIC DNA]</scope>
    <source>
        <strain evidence="10">ATCC 49924 / DSM 5501 / Z-7288</strain>
    </source>
</reference>
<accession>D9QRA9</accession>
<keyword evidence="3" id="KW-0813">Transport</keyword>
<feature type="transmembrane region" description="Helical" evidence="8">
    <location>
        <begin position="38"/>
        <end position="59"/>
    </location>
</feature>
<dbReference type="NCBIfam" id="TIGR00912">
    <property type="entry name" value="2A0309"/>
    <property type="match status" value="1"/>
</dbReference>
<dbReference type="EMBL" id="CP002105">
    <property type="protein sequence ID" value="ADL13050.1"/>
    <property type="molecule type" value="Genomic_DNA"/>
</dbReference>
<keyword evidence="4" id="KW-0309">Germination</keyword>
<evidence type="ECO:0000313" key="9">
    <source>
        <dbReference type="EMBL" id="ADL13050.1"/>
    </source>
</evidence>
<evidence type="ECO:0000256" key="7">
    <source>
        <dbReference type="ARBA" id="ARBA00023136"/>
    </source>
</evidence>
<dbReference type="GO" id="GO:0009847">
    <property type="term" value="P:spore germination"/>
    <property type="evidence" value="ECO:0007669"/>
    <property type="project" value="InterPro"/>
</dbReference>
<organism evidence="9 10">
    <name type="scientific">Acetohalobium arabaticum (strain ATCC 49924 / DSM 5501 / Z-7288)</name>
    <dbReference type="NCBI Taxonomy" id="574087"/>
    <lineage>
        <taxon>Bacteria</taxon>
        <taxon>Bacillati</taxon>
        <taxon>Bacillota</taxon>
        <taxon>Clostridia</taxon>
        <taxon>Halanaerobiales</taxon>
        <taxon>Halobacteroidaceae</taxon>
        <taxon>Acetohalobium</taxon>
    </lineage>
</organism>
<keyword evidence="5 8" id="KW-0812">Transmembrane</keyword>
<dbReference type="PANTHER" id="PTHR34975:SF2">
    <property type="entry name" value="SPORE GERMINATION PROTEIN A2"/>
    <property type="match status" value="1"/>
</dbReference>
<feature type="transmembrane region" description="Helical" evidence="8">
    <location>
        <begin position="182"/>
        <end position="202"/>
    </location>
</feature>
<gene>
    <name evidence="9" type="ordered locus">Acear_1544</name>
</gene>
<dbReference type="Proteomes" id="UP000001661">
    <property type="component" value="Chromosome"/>
</dbReference>